<sequence length="123" mass="14083">MLSIRTQTAIAVLQDLSFDTVLQTANFLLSEGEWKDLFDKLEAGRLIRRLPNKEPGILSSYELSRPLSDISLLDVLEATNEPIRCNMPTPEEFYIYHRQIANKIGVFNQVARTFLADIKIADW</sequence>
<accession>A0A173V3P7</accession>
<dbReference type="EMBL" id="QROV01000009">
    <property type="protein sequence ID" value="RHL60076.1"/>
    <property type="molecule type" value="Genomic_DNA"/>
</dbReference>
<reference evidence="2 4" key="2">
    <citation type="submission" date="2021-06" db="EMBL/GenBank/DDBJ databases">
        <title>Interrogation of the integrated mobile genetic elements in gut-associated Bacteroides with a consensus prediction approach.</title>
        <authorList>
            <person name="Campbell D.E."/>
            <person name="Leigh J.R."/>
            <person name="Kim T."/>
            <person name="England W."/>
            <person name="Whitaker R.J."/>
            <person name="Degnan P.H."/>
        </authorList>
    </citation>
    <scope>NUCLEOTIDE SEQUENCE [LARGE SCALE GENOMIC DNA]</scope>
    <source>
        <strain evidence="2 4">WAL8669</strain>
    </source>
</reference>
<proteinExistence type="predicted"/>
<dbReference type="EMBL" id="CP083680">
    <property type="protein sequence ID" value="UYU66631.1"/>
    <property type="molecule type" value="Genomic_DNA"/>
</dbReference>
<organism evidence="1 3">
    <name type="scientific">Bacteroides thetaiotaomicron</name>
    <dbReference type="NCBI Taxonomy" id="818"/>
    <lineage>
        <taxon>Bacteria</taxon>
        <taxon>Pseudomonadati</taxon>
        <taxon>Bacteroidota</taxon>
        <taxon>Bacteroidia</taxon>
        <taxon>Bacteroidales</taxon>
        <taxon>Bacteroidaceae</taxon>
        <taxon>Bacteroides</taxon>
    </lineage>
</organism>
<dbReference type="AlphaFoldDB" id="A0A173V3P7"/>
<dbReference type="Proteomes" id="UP000283616">
    <property type="component" value="Unassembled WGS sequence"/>
</dbReference>
<dbReference type="Proteomes" id="UP001156218">
    <property type="component" value="Chromosome"/>
</dbReference>
<evidence type="ECO:0000313" key="2">
    <source>
        <dbReference type="EMBL" id="UYU66631.1"/>
    </source>
</evidence>
<evidence type="ECO:0000313" key="4">
    <source>
        <dbReference type="Proteomes" id="UP001156218"/>
    </source>
</evidence>
<evidence type="ECO:0000313" key="1">
    <source>
        <dbReference type="EMBL" id="RHL60076.1"/>
    </source>
</evidence>
<dbReference type="InterPro" id="IPR036388">
    <property type="entry name" value="WH-like_DNA-bd_sf"/>
</dbReference>
<protein>
    <submittedName>
        <fullName evidence="2">Rrf2 family transcriptional regulator</fullName>
    </submittedName>
</protein>
<reference evidence="1 3" key="1">
    <citation type="submission" date="2018-08" db="EMBL/GenBank/DDBJ databases">
        <title>A genome reference for cultivated species of the human gut microbiota.</title>
        <authorList>
            <person name="Zou Y."/>
            <person name="Xue W."/>
            <person name="Luo G."/>
        </authorList>
    </citation>
    <scope>NUCLEOTIDE SEQUENCE [LARGE SCALE GENOMIC DNA]</scope>
    <source>
        <strain evidence="1 3">AF37-12</strain>
    </source>
</reference>
<gene>
    <name evidence="1" type="ORF">DW011_09955</name>
    <name evidence="2" type="ORF">KQP68_24245</name>
</gene>
<name>A0A173V3P7_BACT4</name>
<dbReference type="RefSeq" id="WP_048697421.1">
    <property type="nucleotide sequence ID" value="NZ_CAXTGU010000007.1"/>
</dbReference>
<dbReference type="Gene3D" id="1.10.10.10">
    <property type="entry name" value="Winged helix-like DNA-binding domain superfamily/Winged helix DNA-binding domain"/>
    <property type="match status" value="1"/>
</dbReference>
<evidence type="ECO:0000313" key="3">
    <source>
        <dbReference type="Proteomes" id="UP000283616"/>
    </source>
</evidence>